<feature type="domain" description="RNA polymerase sigma factor 54 DNA-binding" evidence="9">
    <location>
        <begin position="319"/>
        <end position="478"/>
    </location>
</feature>
<keyword evidence="5" id="KW-0805">Transcription regulation</keyword>
<dbReference type="InterPro" id="IPR007046">
    <property type="entry name" value="RNA_pol_sigma_54_core-bd"/>
</dbReference>
<dbReference type="Gene3D" id="1.10.10.60">
    <property type="entry name" value="Homeodomain-like"/>
    <property type="match status" value="1"/>
</dbReference>
<keyword evidence="3" id="KW-0808">Transferase</keyword>
<dbReference type="Pfam" id="PF04552">
    <property type="entry name" value="Sigma54_DBD"/>
    <property type="match status" value="1"/>
</dbReference>
<keyword evidence="7" id="KW-0238">DNA-binding</keyword>
<dbReference type="PANTHER" id="PTHR32248:SF4">
    <property type="entry name" value="RNA POLYMERASE SIGMA-54 FACTOR"/>
    <property type="match status" value="1"/>
</dbReference>
<dbReference type="PROSITE" id="PS50044">
    <property type="entry name" value="SIGMA54_3"/>
    <property type="match status" value="1"/>
</dbReference>
<dbReference type="Pfam" id="PF04963">
    <property type="entry name" value="Sigma54_CBD"/>
    <property type="match status" value="1"/>
</dbReference>
<reference evidence="11 12" key="1">
    <citation type="journal article" date="2015" name="Genome Announc.">
        <title>Expanding the biotechnology potential of lactobacilli through comparative genomics of 213 strains and associated genera.</title>
        <authorList>
            <person name="Sun Z."/>
            <person name="Harris H.M."/>
            <person name="McCann A."/>
            <person name="Guo C."/>
            <person name="Argimon S."/>
            <person name="Zhang W."/>
            <person name="Yang X."/>
            <person name="Jeffery I.B."/>
            <person name="Cooney J.C."/>
            <person name="Kagawa T.F."/>
            <person name="Liu W."/>
            <person name="Song Y."/>
            <person name="Salvetti E."/>
            <person name="Wrobel A."/>
            <person name="Rasinkangas P."/>
            <person name="Parkhill J."/>
            <person name="Rea M.C."/>
            <person name="O'Sullivan O."/>
            <person name="Ritari J."/>
            <person name="Douillard F.P."/>
            <person name="Paul Ross R."/>
            <person name="Yang R."/>
            <person name="Briner A.E."/>
            <person name="Felis G.E."/>
            <person name="de Vos W.M."/>
            <person name="Barrangou R."/>
            <person name="Klaenhammer T.R."/>
            <person name="Caufield P.W."/>
            <person name="Cui Y."/>
            <person name="Zhang H."/>
            <person name="O'Toole P.W."/>
        </authorList>
    </citation>
    <scope>NUCLEOTIDE SEQUENCE [LARGE SCALE GENOMIC DNA]</scope>
    <source>
        <strain evidence="11 12">DSM 15836</strain>
    </source>
</reference>
<protein>
    <submittedName>
        <fullName evidence="11">RNA polymerase factor sigma-54</fullName>
    </submittedName>
</protein>
<dbReference type="PROSITE" id="PS00718">
    <property type="entry name" value="SIGMA54_2"/>
    <property type="match status" value="1"/>
</dbReference>
<feature type="domain" description="RNA polymerase sigma factor 54 core-binding" evidence="10">
    <location>
        <begin position="121"/>
        <end position="305"/>
    </location>
</feature>
<dbReference type="EMBL" id="AZFI01000065">
    <property type="protein sequence ID" value="KRM27607.1"/>
    <property type="molecule type" value="Genomic_DNA"/>
</dbReference>
<dbReference type="Proteomes" id="UP000051217">
    <property type="component" value="Unassembled WGS sequence"/>
</dbReference>
<dbReference type="Pfam" id="PF00309">
    <property type="entry name" value="Sigma54_AID"/>
    <property type="match status" value="1"/>
</dbReference>
<keyword evidence="4" id="KW-0548">Nucleotidyltransferase</keyword>
<evidence type="ECO:0000256" key="2">
    <source>
        <dbReference type="ARBA" id="ARBA00022478"/>
    </source>
</evidence>
<keyword evidence="12" id="KW-1185">Reference proteome</keyword>
<evidence type="ECO:0000313" key="11">
    <source>
        <dbReference type="EMBL" id="KRM27607.1"/>
    </source>
</evidence>
<evidence type="ECO:0000259" key="10">
    <source>
        <dbReference type="Pfam" id="PF04963"/>
    </source>
</evidence>
<evidence type="ECO:0000256" key="8">
    <source>
        <dbReference type="ARBA" id="ARBA00023163"/>
    </source>
</evidence>
<dbReference type="PIRSF" id="PIRSF000774">
    <property type="entry name" value="RpoN"/>
    <property type="match status" value="1"/>
</dbReference>
<gene>
    <name evidence="11" type="ORF">FC65_GL001917</name>
</gene>
<keyword evidence="2" id="KW-0240">DNA-directed RNA polymerase</keyword>
<evidence type="ECO:0000256" key="5">
    <source>
        <dbReference type="ARBA" id="ARBA00023015"/>
    </source>
</evidence>
<accession>A0ABR5PJQ6</accession>
<dbReference type="PANTHER" id="PTHR32248">
    <property type="entry name" value="RNA POLYMERASE SIGMA-54 FACTOR"/>
    <property type="match status" value="1"/>
</dbReference>
<dbReference type="NCBIfam" id="TIGR02395">
    <property type="entry name" value="rpoN_sigma"/>
    <property type="match status" value="1"/>
</dbReference>
<comment type="caution">
    <text evidence="11">The sequence shown here is derived from an EMBL/GenBank/DDBJ whole genome shotgun (WGS) entry which is preliminary data.</text>
</comment>
<dbReference type="InterPro" id="IPR007634">
    <property type="entry name" value="RNA_pol_sigma_54_DNA-bd"/>
</dbReference>
<dbReference type="Gene3D" id="1.10.10.1330">
    <property type="entry name" value="RNA polymerase sigma-54 factor, core-binding domain"/>
    <property type="match status" value="1"/>
</dbReference>
<organism evidence="11 12">
    <name type="scientific">Ligilactobacillus acidipiscis DSM 15836</name>
    <dbReference type="NCBI Taxonomy" id="1423716"/>
    <lineage>
        <taxon>Bacteria</taxon>
        <taxon>Bacillati</taxon>
        <taxon>Bacillota</taxon>
        <taxon>Bacilli</taxon>
        <taxon>Lactobacillales</taxon>
        <taxon>Lactobacillaceae</taxon>
        <taxon>Ligilactobacillus</taxon>
    </lineage>
</organism>
<dbReference type="PROSITE" id="PS00717">
    <property type="entry name" value="SIGMA54_1"/>
    <property type="match status" value="1"/>
</dbReference>
<keyword evidence="8" id="KW-0804">Transcription</keyword>
<evidence type="ECO:0000256" key="7">
    <source>
        <dbReference type="ARBA" id="ARBA00023125"/>
    </source>
</evidence>
<evidence type="ECO:0000256" key="1">
    <source>
        <dbReference type="ARBA" id="ARBA00008798"/>
    </source>
</evidence>
<sequence length="479" mass="55294">MCDPLHYRRVLDYSNLNGIKLQDKFKEIVPLNLKRRSLMALRQDLGQQQNQIQKLAMTQRMQQSIRMLKFSADELQIFLKQQELENPFIVVNPRKTSTASNVISTTKAANSENDWTQYTASRQGQSLFDYLLEQVHLTMRKTPLRGWVIFLVNHLDSNGYLDLDLEELIKSELIDKITLIDALTLLQSLDPPGVGARNLQECLLLQIRNDDLAPADAEKILQNDFTDFVDRRWEPLTQKYEISMSQIQAILDYVQTLSPAPGSEYSQDEIGYIQPDLVLKKNGNNELDVKTTKQTLPRVAFRDNYFDEMVNTDDPQVRKYAEDKKKEYAQIYRDIEQRGSTLLRVGREIIKRQKSFLVDPAQPLTPLLLRDLANSLQLHESTISRTVNGKYLQTDHGVYELKHFFTQAVNYSTEGAVLTANDVKARIKAKIMAEDKHKPLSDQKISQLLAQEGLKVSRRTVAKYREQLNIESSSKRKKY</sequence>
<dbReference type="InterPro" id="IPR038709">
    <property type="entry name" value="RpoN_core-bd_sf"/>
</dbReference>
<dbReference type="InterPro" id="IPR000394">
    <property type="entry name" value="RNA_pol_sigma_54"/>
</dbReference>
<dbReference type="PRINTS" id="PR00045">
    <property type="entry name" value="SIGMA54FCT"/>
</dbReference>
<comment type="similarity">
    <text evidence="1">Belongs to the sigma-54 factor family.</text>
</comment>
<evidence type="ECO:0000256" key="6">
    <source>
        <dbReference type="ARBA" id="ARBA00023082"/>
    </source>
</evidence>
<evidence type="ECO:0000259" key="9">
    <source>
        <dbReference type="Pfam" id="PF04552"/>
    </source>
</evidence>
<proteinExistence type="inferred from homology"/>
<evidence type="ECO:0000256" key="4">
    <source>
        <dbReference type="ARBA" id="ARBA00022695"/>
    </source>
</evidence>
<evidence type="ECO:0000256" key="3">
    <source>
        <dbReference type="ARBA" id="ARBA00022679"/>
    </source>
</evidence>
<keyword evidence="6" id="KW-0731">Sigma factor</keyword>
<evidence type="ECO:0000313" key="12">
    <source>
        <dbReference type="Proteomes" id="UP000051217"/>
    </source>
</evidence>
<name>A0ABR5PJQ6_9LACO</name>